<name>A0A059XYH2_9BACT</name>
<dbReference type="AlphaFoldDB" id="A0A059XYH2"/>
<dbReference type="KEGG" id="lfp:Y981_11200"/>
<protein>
    <submittedName>
        <fullName evidence="1">Uncharacterized protein</fullName>
    </submittedName>
</protein>
<sequence length="110" mass="12697">MAFRLRKNEEYLSVNWLEFLEKTTREEEIAEVRNVLRKKLTIGSQSRIAIANVGSLINHIRAKKILKVQHEPELPDDPSHSGIFGYGIDDDLIEFMIAEVFQEIYPAKLA</sequence>
<keyword evidence="2" id="KW-1185">Reference proteome</keyword>
<gene>
    <name evidence="1" type="ORF">Y981_11200</name>
</gene>
<dbReference type="HOGENOM" id="CLU_154508_0_0_0"/>
<reference evidence="2" key="1">
    <citation type="submission" date="2014-02" db="EMBL/GenBank/DDBJ databases">
        <title>Complete genome sequence and comparative genomic analysis of the nitrogen-fixing bacterium Leptospirillum ferriphilum YSK.</title>
        <authorList>
            <person name="Guo X."/>
            <person name="Yin H."/>
            <person name="Liang Y."/>
            <person name="Hu Q."/>
            <person name="Ma L."/>
            <person name="Xiao Y."/>
            <person name="Zhang X."/>
            <person name="Qiu G."/>
            <person name="Liu X."/>
        </authorList>
    </citation>
    <scope>NUCLEOTIDE SEQUENCE [LARGE SCALE GENOMIC DNA]</scope>
    <source>
        <strain evidence="2">YSK</strain>
    </source>
</reference>
<proteinExistence type="predicted"/>
<evidence type="ECO:0000313" key="2">
    <source>
        <dbReference type="Proteomes" id="UP000027059"/>
    </source>
</evidence>
<evidence type="ECO:0000313" key="1">
    <source>
        <dbReference type="EMBL" id="AIA31968.1"/>
    </source>
</evidence>
<organism evidence="1 2">
    <name type="scientific">Leptospirillum ferriphilum YSK</name>
    <dbReference type="NCBI Taxonomy" id="1441628"/>
    <lineage>
        <taxon>Bacteria</taxon>
        <taxon>Pseudomonadati</taxon>
        <taxon>Nitrospirota</taxon>
        <taxon>Nitrospiria</taxon>
        <taxon>Nitrospirales</taxon>
        <taxon>Nitrospiraceae</taxon>
        <taxon>Leptospirillum</taxon>
    </lineage>
</organism>
<reference evidence="1 2" key="2">
    <citation type="journal article" date="2015" name="Biomed. Res. Int.">
        <title>Effects of Arsenite Resistance on the Growth and Functional Gene Expression of Leptospirillum ferriphilum and Acidithiobacillus thiooxidans in Pure Culture and Coculture.</title>
        <authorList>
            <person name="Jiang H."/>
            <person name="Liang Y."/>
            <person name="Yin H."/>
            <person name="Xiao Y."/>
            <person name="Guo X."/>
            <person name="Xu Y."/>
            <person name="Hu Q."/>
            <person name="Liu H."/>
            <person name="Liu X."/>
        </authorList>
    </citation>
    <scope>NUCLEOTIDE SEQUENCE [LARGE SCALE GENOMIC DNA]</scope>
    <source>
        <strain evidence="1 2">YSK</strain>
    </source>
</reference>
<accession>A0A059XYH2</accession>
<dbReference type="Proteomes" id="UP000027059">
    <property type="component" value="Chromosome"/>
</dbReference>
<dbReference type="EMBL" id="CP007243">
    <property type="protein sequence ID" value="AIA31968.1"/>
    <property type="molecule type" value="Genomic_DNA"/>
</dbReference>